<comment type="caution">
    <text evidence="1">The sequence shown here is derived from an EMBL/GenBank/DDBJ whole genome shotgun (WGS) entry which is preliminary data.</text>
</comment>
<proteinExistence type="predicted"/>
<name>A0A3M7SMV9_BRAPC</name>
<dbReference type="EMBL" id="REGN01001098">
    <property type="protein sequence ID" value="RNA37069.1"/>
    <property type="molecule type" value="Genomic_DNA"/>
</dbReference>
<evidence type="ECO:0000313" key="2">
    <source>
        <dbReference type="Proteomes" id="UP000276133"/>
    </source>
</evidence>
<keyword evidence="2" id="KW-1185">Reference proteome</keyword>
<dbReference type="Proteomes" id="UP000276133">
    <property type="component" value="Unassembled WGS sequence"/>
</dbReference>
<organism evidence="1 2">
    <name type="scientific">Brachionus plicatilis</name>
    <name type="common">Marine rotifer</name>
    <name type="synonym">Brachionus muelleri</name>
    <dbReference type="NCBI Taxonomy" id="10195"/>
    <lineage>
        <taxon>Eukaryota</taxon>
        <taxon>Metazoa</taxon>
        <taxon>Spiralia</taxon>
        <taxon>Gnathifera</taxon>
        <taxon>Rotifera</taxon>
        <taxon>Eurotatoria</taxon>
        <taxon>Monogononta</taxon>
        <taxon>Pseudotrocha</taxon>
        <taxon>Ploima</taxon>
        <taxon>Brachionidae</taxon>
        <taxon>Brachionus</taxon>
    </lineage>
</organism>
<protein>
    <submittedName>
        <fullName evidence="1">Uncharacterized protein</fullName>
    </submittedName>
</protein>
<evidence type="ECO:0000313" key="1">
    <source>
        <dbReference type="EMBL" id="RNA37069.1"/>
    </source>
</evidence>
<sequence>MSCGDEFELHPIKFDINLFFFEIILEKNISTNKIKADLFLSHKSQVKSSQSLNKSIFDTNKLVASKFLAVNLALSGLLICPDAAGIDKNFCASHNLTNVNIFNITIMRIV</sequence>
<accession>A0A3M7SMV9</accession>
<gene>
    <name evidence="1" type="ORF">BpHYR1_010264</name>
</gene>
<dbReference type="AlphaFoldDB" id="A0A3M7SMV9"/>
<reference evidence="1 2" key="1">
    <citation type="journal article" date="2018" name="Sci. Rep.">
        <title>Genomic signatures of local adaptation to the degree of environmental predictability in rotifers.</title>
        <authorList>
            <person name="Franch-Gras L."/>
            <person name="Hahn C."/>
            <person name="Garcia-Roger E.M."/>
            <person name="Carmona M.J."/>
            <person name="Serra M."/>
            <person name="Gomez A."/>
        </authorList>
    </citation>
    <scope>NUCLEOTIDE SEQUENCE [LARGE SCALE GENOMIC DNA]</scope>
    <source>
        <strain evidence="1">HYR1</strain>
    </source>
</reference>